<dbReference type="InterPro" id="IPR000014">
    <property type="entry name" value="PAS"/>
</dbReference>
<dbReference type="EC" id="2.7.13.3" evidence="2"/>
<dbReference type="InterPro" id="IPR000700">
    <property type="entry name" value="PAS-assoc_C"/>
</dbReference>
<feature type="domain" description="PAC" evidence="7">
    <location>
        <begin position="338"/>
        <end position="383"/>
    </location>
</feature>
<organism evidence="8 9">
    <name type="scientific">Lacinutrix neustonica</name>
    <dbReference type="NCBI Taxonomy" id="2980107"/>
    <lineage>
        <taxon>Bacteria</taxon>
        <taxon>Pseudomonadati</taxon>
        <taxon>Bacteroidota</taxon>
        <taxon>Flavobacteriia</taxon>
        <taxon>Flavobacteriales</taxon>
        <taxon>Flavobacteriaceae</taxon>
        <taxon>Lacinutrix</taxon>
    </lineage>
</organism>
<name>A0A9E8MX12_9FLAO</name>
<accession>A0A9E8MX12</accession>
<gene>
    <name evidence="8" type="ORF">N7U66_05665</name>
</gene>
<evidence type="ECO:0000256" key="3">
    <source>
        <dbReference type="ARBA" id="ARBA00022553"/>
    </source>
</evidence>
<evidence type="ECO:0000256" key="4">
    <source>
        <dbReference type="ARBA" id="ARBA00022679"/>
    </source>
</evidence>
<dbReference type="SMART" id="SM00086">
    <property type="entry name" value="PAC"/>
    <property type="match status" value="2"/>
</dbReference>
<dbReference type="PROSITE" id="PS50112">
    <property type="entry name" value="PAS"/>
    <property type="match status" value="2"/>
</dbReference>
<keyword evidence="5" id="KW-0418">Kinase</keyword>
<feature type="domain" description="PAS" evidence="6">
    <location>
        <begin position="267"/>
        <end position="322"/>
    </location>
</feature>
<evidence type="ECO:0000313" key="9">
    <source>
        <dbReference type="Proteomes" id="UP001164705"/>
    </source>
</evidence>
<sequence>MKHTQVTDFNYARSLIEASLDPLVTISAEGKITDVNKASINATGISREALIDTNFSQYFTDPKKAQEGYLQVFEKGFVSDYPLTIKHKNGDLMDVLYNASVYRDDKGHVLGVFAAARDVTIQKWAIDIREANAELAAQNRIIEKRAAELVIANKELAFQNKVKEKRAAELIIANKELAFRNTEKEKRAAELVIANKELAYQNKVKEKRAAELIIANKELAFQNTEKEKRAAELVVANEELAFQNIKNTKQDLTNKKLQASNINIKLDSQYSLSLIEASLDPLVTISSKGKITDMNEALTNVTGLTREELTDSDFLDYFTEPKKARDVYLEVFAKGSVADFPLTLRHKNGKLTDVLFNGSTYKDEDGNVDGVVIVARDVTEQKK</sequence>
<dbReference type="Gene3D" id="3.30.450.20">
    <property type="entry name" value="PAS domain"/>
    <property type="match status" value="1"/>
</dbReference>
<evidence type="ECO:0000256" key="2">
    <source>
        <dbReference type="ARBA" id="ARBA00012438"/>
    </source>
</evidence>
<dbReference type="PROSITE" id="PS50113">
    <property type="entry name" value="PAC"/>
    <property type="match status" value="2"/>
</dbReference>
<evidence type="ECO:0000256" key="1">
    <source>
        <dbReference type="ARBA" id="ARBA00000085"/>
    </source>
</evidence>
<dbReference type="KEGG" id="lnu:N7U66_05665"/>
<reference evidence="8" key="1">
    <citation type="submission" date="2022-11" db="EMBL/GenBank/DDBJ databases">
        <title>Lacinutrix neustonica HL-RS19T sp. nov., isolated from the surface microlayer sample of brackish Lake Shihwa.</title>
        <authorList>
            <person name="Choi J.Y."/>
            <person name="Hwang C.Y."/>
        </authorList>
    </citation>
    <scope>NUCLEOTIDE SEQUENCE</scope>
    <source>
        <strain evidence="8">HL-RS19</strain>
    </source>
</reference>
<dbReference type="GO" id="GO:0004673">
    <property type="term" value="F:protein histidine kinase activity"/>
    <property type="evidence" value="ECO:0007669"/>
    <property type="project" value="UniProtKB-EC"/>
</dbReference>
<keyword evidence="9" id="KW-1185">Reference proteome</keyword>
<evidence type="ECO:0000313" key="8">
    <source>
        <dbReference type="EMBL" id="WAC03113.1"/>
    </source>
</evidence>
<dbReference type="InterPro" id="IPR035965">
    <property type="entry name" value="PAS-like_dom_sf"/>
</dbReference>
<evidence type="ECO:0000259" key="7">
    <source>
        <dbReference type="PROSITE" id="PS50113"/>
    </source>
</evidence>
<proteinExistence type="predicted"/>
<dbReference type="Proteomes" id="UP001164705">
    <property type="component" value="Chromosome"/>
</dbReference>
<dbReference type="AlphaFoldDB" id="A0A9E8MX12"/>
<comment type="catalytic activity">
    <reaction evidence="1">
        <text>ATP + protein L-histidine = ADP + protein N-phospho-L-histidine.</text>
        <dbReference type="EC" id="2.7.13.3"/>
    </reaction>
</comment>
<dbReference type="PANTHER" id="PTHR43304">
    <property type="entry name" value="PHYTOCHROME-LIKE PROTEIN CPH1"/>
    <property type="match status" value="1"/>
</dbReference>
<feature type="domain" description="PAS" evidence="6">
    <location>
        <begin position="8"/>
        <end position="63"/>
    </location>
</feature>
<dbReference type="InterPro" id="IPR001610">
    <property type="entry name" value="PAC"/>
</dbReference>
<dbReference type="RefSeq" id="WP_267677688.1">
    <property type="nucleotide sequence ID" value="NZ_CP113088.1"/>
</dbReference>
<dbReference type="SUPFAM" id="SSF55785">
    <property type="entry name" value="PYP-like sensor domain (PAS domain)"/>
    <property type="match status" value="2"/>
</dbReference>
<dbReference type="EMBL" id="CP113088">
    <property type="protein sequence ID" value="WAC03113.1"/>
    <property type="molecule type" value="Genomic_DNA"/>
</dbReference>
<dbReference type="Gene3D" id="1.20.120.1640">
    <property type="match status" value="1"/>
</dbReference>
<keyword evidence="3" id="KW-0597">Phosphoprotein</keyword>
<dbReference type="InterPro" id="IPR052162">
    <property type="entry name" value="Sensor_kinase/Photoreceptor"/>
</dbReference>
<dbReference type="CDD" id="cd00130">
    <property type="entry name" value="PAS"/>
    <property type="match status" value="2"/>
</dbReference>
<evidence type="ECO:0000256" key="5">
    <source>
        <dbReference type="ARBA" id="ARBA00022777"/>
    </source>
</evidence>
<dbReference type="Pfam" id="PF13426">
    <property type="entry name" value="PAS_9"/>
    <property type="match status" value="2"/>
</dbReference>
<dbReference type="PANTHER" id="PTHR43304:SF1">
    <property type="entry name" value="PAC DOMAIN-CONTAINING PROTEIN"/>
    <property type="match status" value="1"/>
</dbReference>
<keyword evidence="4" id="KW-0808">Transferase</keyword>
<evidence type="ECO:0000259" key="6">
    <source>
        <dbReference type="PROSITE" id="PS50112"/>
    </source>
</evidence>
<dbReference type="SMART" id="SM00091">
    <property type="entry name" value="PAS"/>
    <property type="match status" value="2"/>
</dbReference>
<protein>
    <recommendedName>
        <fullName evidence="2">histidine kinase</fullName>
        <ecNumber evidence="2">2.7.13.3</ecNumber>
    </recommendedName>
</protein>
<feature type="domain" description="PAC" evidence="7">
    <location>
        <begin position="79"/>
        <end position="131"/>
    </location>
</feature>
<dbReference type="NCBIfam" id="TIGR00229">
    <property type="entry name" value="sensory_box"/>
    <property type="match status" value="2"/>
</dbReference>